<dbReference type="InParanoid" id="A0A6J0BJ02"/>
<proteinExistence type="inferred from homology"/>
<dbReference type="CTD" id="33282"/>
<dbReference type="Gene3D" id="3.40.50.1010">
    <property type="entry name" value="5'-nuclease"/>
    <property type="match status" value="1"/>
</dbReference>
<dbReference type="RefSeq" id="XP_015514700.1">
    <property type="nucleotide sequence ID" value="XM_015659214.2"/>
</dbReference>
<dbReference type="OrthoDB" id="25987at2759"/>
<evidence type="ECO:0000313" key="3">
    <source>
        <dbReference type="Proteomes" id="UP000829291"/>
    </source>
</evidence>
<evidence type="ECO:0000313" key="4">
    <source>
        <dbReference type="RefSeq" id="XP_015514700.1"/>
    </source>
</evidence>
<dbReference type="KEGG" id="nlo:107220559"/>
<name>A0A6J0BJ02_NEOLC</name>
<keyword evidence="3" id="KW-1185">Reference proteome</keyword>
<dbReference type="Proteomes" id="UP000829291">
    <property type="component" value="Chromosome 4"/>
</dbReference>
<organism evidence="4">
    <name type="scientific">Neodiprion lecontei</name>
    <name type="common">Redheaded pine sawfly</name>
    <dbReference type="NCBI Taxonomy" id="441921"/>
    <lineage>
        <taxon>Eukaryota</taxon>
        <taxon>Metazoa</taxon>
        <taxon>Ecdysozoa</taxon>
        <taxon>Arthropoda</taxon>
        <taxon>Hexapoda</taxon>
        <taxon>Insecta</taxon>
        <taxon>Pterygota</taxon>
        <taxon>Neoptera</taxon>
        <taxon>Endopterygota</taxon>
        <taxon>Hymenoptera</taxon>
        <taxon>Tenthredinoidea</taxon>
        <taxon>Diprionidae</taxon>
        <taxon>Diprioninae</taxon>
        <taxon>Neodiprion</taxon>
    </lineage>
</organism>
<comment type="similarity">
    <text evidence="1">Belongs to the asteroid family.</text>
</comment>
<dbReference type="InterPro" id="IPR029060">
    <property type="entry name" value="PIN-like_dom_sf"/>
</dbReference>
<reference evidence="4" key="1">
    <citation type="submission" date="2025-08" db="UniProtKB">
        <authorList>
            <consortium name="RefSeq"/>
        </authorList>
    </citation>
    <scope>IDENTIFICATION</scope>
    <source>
        <tissue evidence="4">Thorax and Abdomen</tissue>
    </source>
</reference>
<dbReference type="CDD" id="cd18676">
    <property type="entry name" value="PIN_asteroid-like"/>
    <property type="match status" value="1"/>
</dbReference>
<accession>A0A6J0BJ02</accession>
<dbReference type="SUPFAM" id="SSF88723">
    <property type="entry name" value="PIN domain-like"/>
    <property type="match status" value="1"/>
</dbReference>
<dbReference type="GeneID" id="107220559"/>
<evidence type="ECO:0000256" key="1">
    <source>
        <dbReference type="ARBA" id="ARBA00007398"/>
    </source>
</evidence>
<dbReference type="InterPro" id="IPR026832">
    <property type="entry name" value="Asteroid"/>
</dbReference>
<dbReference type="PANTHER" id="PTHR15665">
    <property type="entry name" value="ASTEROID PROTEIN"/>
    <property type="match status" value="1"/>
</dbReference>
<dbReference type="FunCoup" id="A0A6J0BJ02">
    <property type="interactions" value="643"/>
</dbReference>
<dbReference type="AlphaFoldDB" id="A0A6J0BJ02"/>
<sequence>MGIRGLTTYIARHSEQYLEPFELHDTYLVIDGNSIACQLYNWHARCNCAFGGDYDRYAEYVREFFDNLTRCKITPLVLIDGGYENKKIKTTYSRLRSKIKMASYFTHTQSLKFFPILMKEVFRDVMDEKRVKYAQCAFEADDEIAAVARVLGCPVLSYDSDFFVYGVLYIPYNTLDAGYVKGRKTNGYVKRCKIYRVEKFLNSFGGLDRSLLPLIATLLGNDYIKRGVFKQFFQNLKLSKLTKKNSNEQQRRIAALLNWLQPYTLNSAVRAVLSRIQKEHRRRIMSEMEAVIAGYTSSSPRMLAPLGFSKEYVTEVETSRVNSPFKFQEDFNSLEIVEDSINLEEPLKSDYNYEDDQEHDDSNNENDNDNEDDNDEDDEDISDYDEVDLSTENFLSSAAPPWFIAEYSRGQYPPYFIDMMYRQLLFCPPQIEDYFYPASHLGSLKIISVIFELLTSNRKDVKKNLEYVIRDDNNRATRYQLQSCREMFSFNYPPLKDLNTLPLVIREGILTCTLETPKEFNTDLVLPEWRLYLATIIYWSQQGHEPLVTSCHIYALLCSMLFGIIDQNLGFCRSAHKLKAKYNDVIKTNAENRKSLVDKVLFPKNTNSTLAGKYVTPEDCFSAANFFIPYFNLHPKMSSSPKAFNVTVVHSFSQFQSCLRYSMHLNALLGYPYMQPKVAEVYNGTLLYNLYHNFKKRNSIEAYINVVLKDSPSLLQIFNTLTNAIKQPLATVFEHNVNQKRRRKNKNKSTKVDDEEYMSCASGDEILENNHPFIDPNNPFCVLNAME</sequence>
<gene>
    <name evidence="4" type="primary">LOC107220559</name>
</gene>
<dbReference type="PANTHER" id="PTHR15665:SF1">
    <property type="entry name" value="PROTEIN ASTEROID HOMOLOG 1"/>
    <property type="match status" value="1"/>
</dbReference>
<evidence type="ECO:0000256" key="2">
    <source>
        <dbReference type="SAM" id="MobiDB-lite"/>
    </source>
</evidence>
<protein>
    <submittedName>
        <fullName evidence="4">Protein asteroid isoform X1</fullName>
    </submittedName>
</protein>
<feature type="region of interest" description="Disordered" evidence="2">
    <location>
        <begin position="352"/>
        <end position="381"/>
    </location>
</feature>